<dbReference type="GO" id="GO:0030424">
    <property type="term" value="C:axon"/>
    <property type="evidence" value="ECO:0007669"/>
    <property type="project" value="TreeGrafter"/>
</dbReference>
<dbReference type="InterPro" id="IPR036116">
    <property type="entry name" value="FN3_sf"/>
</dbReference>
<evidence type="ECO:0000256" key="1">
    <source>
        <dbReference type="ARBA" id="ARBA00022737"/>
    </source>
</evidence>
<dbReference type="PROSITE" id="PS50835">
    <property type="entry name" value="IG_LIKE"/>
    <property type="match status" value="5"/>
</dbReference>
<feature type="chain" id="PRO_5032606167" evidence="4">
    <location>
        <begin position="23"/>
        <end position="984"/>
    </location>
</feature>
<dbReference type="InterPro" id="IPR013783">
    <property type="entry name" value="Ig-like_fold"/>
</dbReference>
<accession>A0A813PFB2</accession>
<evidence type="ECO:0000259" key="6">
    <source>
        <dbReference type="PROSITE" id="PS50853"/>
    </source>
</evidence>
<dbReference type="InterPro" id="IPR013098">
    <property type="entry name" value="Ig_I-set"/>
</dbReference>
<keyword evidence="1" id="KW-0677">Repeat</keyword>
<dbReference type="SUPFAM" id="SSF48726">
    <property type="entry name" value="Immunoglobulin"/>
    <property type="match status" value="5"/>
</dbReference>
<dbReference type="CDD" id="cd00063">
    <property type="entry name" value="FN3"/>
    <property type="match status" value="1"/>
</dbReference>
<comment type="caution">
    <text evidence="7">The sequence shown here is derived from an EMBL/GenBank/DDBJ whole genome shotgun (WGS) entry which is preliminary data.</text>
</comment>
<dbReference type="EMBL" id="CAJNOG010000014">
    <property type="protein sequence ID" value="CAF0754245.1"/>
    <property type="molecule type" value="Genomic_DNA"/>
</dbReference>
<feature type="domain" description="Ig-like" evidence="5">
    <location>
        <begin position="336"/>
        <end position="425"/>
    </location>
</feature>
<dbReference type="InterPro" id="IPR007110">
    <property type="entry name" value="Ig-like_dom"/>
</dbReference>
<dbReference type="GO" id="GO:0070593">
    <property type="term" value="P:dendrite self-avoidance"/>
    <property type="evidence" value="ECO:0007669"/>
    <property type="project" value="TreeGrafter"/>
</dbReference>
<dbReference type="Pfam" id="PF13927">
    <property type="entry name" value="Ig_3"/>
    <property type="match status" value="3"/>
</dbReference>
<feature type="transmembrane region" description="Helical" evidence="3">
    <location>
        <begin position="740"/>
        <end position="764"/>
    </location>
</feature>
<evidence type="ECO:0000313" key="8">
    <source>
        <dbReference type="Proteomes" id="UP000663845"/>
    </source>
</evidence>
<feature type="domain" description="Ig-like" evidence="5">
    <location>
        <begin position="431"/>
        <end position="507"/>
    </location>
</feature>
<keyword evidence="3" id="KW-0472">Membrane</keyword>
<keyword evidence="3" id="KW-1133">Transmembrane helix</keyword>
<feature type="domain" description="Ig-like" evidence="5">
    <location>
        <begin position="244"/>
        <end position="329"/>
    </location>
</feature>
<evidence type="ECO:0000256" key="4">
    <source>
        <dbReference type="SAM" id="SignalP"/>
    </source>
</evidence>
<dbReference type="InterPro" id="IPR003598">
    <property type="entry name" value="Ig_sub2"/>
</dbReference>
<name>A0A813PFB2_9BILA</name>
<keyword evidence="3" id="KW-0812">Transmembrane</keyword>
<protein>
    <submittedName>
        <fullName evidence="7">Uncharacterized protein</fullName>
    </submittedName>
</protein>
<dbReference type="SUPFAM" id="SSF49265">
    <property type="entry name" value="Fibronectin type III"/>
    <property type="match status" value="1"/>
</dbReference>
<evidence type="ECO:0000259" key="5">
    <source>
        <dbReference type="PROSITE" id="PS50835"/>
    </source>
</evidence>
<sequence>MSILLLTINIFLILYTVNVASSLSLSSSSTSSIIIDSEIGDINVAIPCPIDRNKWSFPTILQWYRSNNNYTKPIASQFDDYPVHIDDFYRHKYSLLTNGSLHIDNIQLNDNDTFECRLILIDRGLLDIKDKYFITFRVNESPRFINLSNSLQIASHYSTVNFICQIYGVPVPVVTWYKILEKNKQTIDSEDLELLSINNQQYTIHNVDDRMAGKYRCIGKNRLATVQNDFQLLIRGSIYWRRFPESQTVRINSSLNLKCEGESSEPLQYHWLKDDVLISDIIASQDRIRTYSDGVLTINHIQPSDFGLYVCVISILNSASVRSKPAIITVKYPPMPSRTRQIKNLTLIRGSTGACPCLLDSYPPIQSVAWYRNGLSIRIEPKGGAYSINAEYSLVIKSVEDIDDGKYFCRAQNSEGFGHDSTTFYVETKEPIKFILQPKSIYHTNEQDQLILPCVAFGNPQPKIKWFKNSNELKEVKENLTFEYIDKTDHGVYVCQAANEHTTTNITSLLIVENTTPQAPHNIQYKQMSSNLVISWEPGYDGGRSQHFFIWYRMLHPRKRDWNQIRVLPNNGSEFTLFDLKLQKTYELTIVAENNLGLGTFTPIITIELNTTENSSINYLQYSSRTNLLRPLPPTNLRLSQSRSNLYITWNHPDKIKLSTNIIYYVIQWRSTILFNNQQSQHSIVVDYPIRSYILKDIKQSKYIVQIISYSDKGTYSSPIESYIDIRFNSILAYNGSSRILIILLCILIILTIGSIFVCIFCALKYYHYRRTYCTDLECDSKWKWCCFSPIRYKLGDCSHLQADRYHASLLKSNDLATTPLYTPHNRILSQTDNGLIRPASPDDNCIDSTISLAKVATIPRCRDSIISNGISTPQLTRGSLSVDNPHAYVSSALTFTATDETKMTSFLEPISIGNISPVLYGDIETRKNGARLPLEVVPEMNELDLANNRYSFEPSLSISHHPHAVQPSPILITFDSSSLKRRT</sequence>
<feature type="domain" description="Fibronectin type-III" evidence="6">
    <location>
        <begin position="633"/>
        <end position="731"/>
    </location>
</feature>
<dbReference type="AlphaFoldDB" id="A0A813PFB2"/>
<dbReference type="GO" id="GO:0005886">
    <property type="term" value="C:plasma membrane"/>
    <property type="evidence" value="ECO:0007669"/>
    <property type="project" value="TreeGrafter"/>
</dbReference>
<dbReference type="InterPro" id="IPR036179">
    <property type="entry name" value="Ig-like_dom_sf"/>
</dbReference>
<dbReference type="GO" id="GO:0098632">
    <property type="term" value="F:cell-cell adhesion mediator activity"/>
    <property type="evidence" value="ECO:0007669"/>
    <property type="project" value="TreeGrafter"/>
</dbReference>
<dbReference type="PROSITE" id="PS50853">
    <property type="entry name" value="FN3"/>
    <property type="match status" value="2"/>
</dbReference>
<dbReference type="GO" id="GO:0007411">
    <property type="term" value="P:axon guidance"/>
    <property type="evidence" value="ECO:0007669"/>
    <property type="project" value="TreeGrafter"/>
</dbReference>
<proteinExistence type="predicted"/>
<dbReference type="CDD" id="cd00096">
    <property type="entry name" value="Ig"/>
    <property type="match status" value="2"/>
</dbReference>
<evidence type="ECO:0000313" key="7">
    <source>
        <dbReference type="EMBL" id="CAF0754245.1"/>
    </source>
</evidence>
<feature type="domain" description="Ig-like" evidence="5">
    <location>
        <begin position="142"/>
        <end position="227"/>
    </location>
</feature>
<feature type="signal peptide" evidence="4">
    <location>
        <begin position="1"/>
        <end position="22"/>
    </location>
</feature>
<dbReference type="PANTHER" id="PTHR10075">
    <property type="entry name" value="BASIGIN RELATED"/>
    <property type="match status" value="1"/>
</dbReference>
<dbReference type="Gene3D" id="2.60.40.10">
    <property type="entry name" value="Immunoglobulins"/>
    <property type="match status" value="7"/>
</dbReference>
<evidence type="ECO:0000256" key="2">
    <source>
        <dbReference type="ARBA" id="ARBA00023319"/>
    </source>
</evidence>
<evidence type="ECO:0000256" key="3">
    <source>
        <dbReference type="SAM" id="Phobius"/>
    </source>
</evidence>
<dbReference type="Pfam" id="PF00041">
    <property type="entry name" value="fn3"/>
    <property type="match status" value="1"/>
</dbReference>
<dbReference type="SMART" id="SM00060">
    <property type="entry name" value="FN3"/>
    <property type="match status" value="2"/>
</dbReference>
<dbReference type="Pfam" id="PF07679">
    <property type="entry name" value="I-set"/>
    <property type="match status" value="1"/>
</dbReference>
<dbReference type="Proteomes" id="UP000663845">
    <property type="component" value="Unassembled WGS sequence"/>
</dbReference>
<dbReference type="InterPro" id="IPR003961">
    <property type="entry name" value="FN3_dom"/>
</dbReference>
<keyword evidence="2" id="KW-0393">Immunoglobulin domain</keyword>
<dbReference type="GO" id="GO:0007156">
    <property type="term" value="P:homophilic cell adhesion via plasma membrane adhesion molecules"/>
    <property type="evidence" value="ECO:0007669"/>
    <property type="project" value="TreeGrafter"/>
</dbReference>
<dbReference type="SMART" id="SM00408">
    <property type="entry name" value="IGc2"/>
    <property type="match status" value="4"/>
</dbReference>
<dbReference type="PANTHER" id="PTHR10075:SF100">
    <property type="entry name" value="FASCICLIN-2"/>
    <property type="match status" value="1"/>
</dbReference>
<organism evidence="7 8">
    <name type="scientific">Adineta steineri</name>
    <dbReference type="NCBI Taxonomy" id="433720"/>
    <lineage>
        <taxon>Eukaryota</taxon>
        <taxon>Metazoa</taxon>
        <taxon>Spiralia</taxon>
        <taxon>Gnathifera</taxon>
        <taxon>Rotifera</taxon>
        <taxon>Eurotatoria</taxon>
        <taxon>Bdelloidea</taxon>
        <taxon>Adinetida</taxon>
        <taxon>Adinetidae</taxon>
        <taxon>Adineta</taxon>
    </lineage>
</organism>
<feature type="domain" description="Ig-like" evidence="5">
    <location>
        <begin position="40"/>
        <end position="118"/>
    </location>
</feature>
<gene>
    <name evidence="7" type="ORF">JYZ213_LOCUS2676</name>
</gene>
<keyword evidence="4" id="KW-0732">Signal</keyword>
<dbReference type="InterPro" id="IPR003599">
    <property type="entry name" value="Ig_sub"/>
</dbReference>
<feature type="domain" description="Fibronectin type-III" evidence="6">
    <location>
        <begin position="516"/>
        <end position="614"/>
    </location>
</feature>
<reference evidence="7" key="1">
    <citation type="submission" date="2021-02" db="EMBL/GenBank/DDBJ databases">
        <authorList>
            <person name="Nowell W R."/>
        </authorList>
    </citation>
    <scope>NUCLEOTIDE SEQUENCE</scope>
</reference>
<dbReference type="SMART" id="SM00409">
    <property type="entry name" value="IG"/>
    <property type="match status" value="5"/>
</dbReference>